<organism evidence="2 3">
    <name type="scientific">Salipiger bermudensis (strain DSM 26914 / JCM 13377 / KCTC 12554 / HTCC2601)</name>
    <name type="common">Pelagibaca bermudensis</name>
    <dbReference type="NCBI Taxonomy" id="314265"/>
    <lineage>
        <taxon>Bacteria</taxon>
        <taxon>Pseudomonadati</taxon>
        <taxon>Pseudomonadota</taxon>
        <taxon>Alphaproteobacteria</taxon>
        <taxon>Rhodobacterales</taxon>
        <taxon>Roseobacteraceae</taxon>
        <taxon>Salipiger</taxon>
    </lineage>
</organism>
<reference evidence="2 3" key="1">
    <citation type="journal article" date="2010" name="J. Bacteriol.">
        <title>Genome sequences of Pelagibaca bermudensis HTCC2601T and Maritimibacter alkaliphilus HTCC2654T, the type strains of two marine Roseobacter genera.</title>
        <authorList>
            <person name="Thrash J.C."/>
            <person name="Cho J.C."/>
            <person name="Ferriera S."/>
            <person name="Johnson J."/>
            <person name="Vergin K.L."/>
            <person name="Giovannoni S.J."/>
        </authorList>
    </citation>
    <scope>NUCLEOTIDE SEQUENCE [LARGE SCALE GENOMIC DNA]</scope>
    <source>
        <strain evidence="3">DSM 26914 / JCM 13377 / KCTC 12554 / HTCC2601</strain>
    </source>
</reference>
<sequence>MSKSLSSTPAAGTLSTVSKPVE</sequence>
<gene>
    <name evidence="2" type="ORF">R2601_04588</name>
</gene>
<accession>Q0FVS8</accession>
<dbReference type="EMBL" id="AATQ01000001">
    <property type="protein sequence ID" value="EAU48824.1"/>
    <property type="molecule type" value="Genomic_DNA"/>
</dbReference>
<evidence type="ECO:0000313" key="3">
    <source>
        <dbReference type="Proteomes" id="UP000006230"/>
    </source>
</evidence>
<proteinExistence type="predicted"/>
<name>Q0FVS8_SALBH</name>
<protein>
    <submittedName>
        <fullName evidence="2">Uncharacterized protein</fullName>
    </submittedName>
</protein>
<dbReference type="HOGENOM" id="CLU_3424867_0_0_5"/>
<dbReference type="Proteomes" id="UP000006230">
    <property type="component" value="Unassembled WGS sequence"/>
</dbReference>
<comment type="caution">
    <text evidence="2">The sequence shown here is derived from an EMBL/GenBank/DDBJ whole genome shotgun (WGS) entry which is preliminary data.</text>
</comment>
<evidence type="ECO:0000256" key="1">
    <source>
        <dbReference type="SAM" id="MobiDB-lite"/>
    </source>
</evidence>
<keyword evidence="3" id="KW-1185">Reference proteome</keyword>
<feature type="region of interest" description="Disordered" evidence="1">
    <location>
        <begin position="1"/>
        <end position="22"/>
    </location>
</feature>
<evidence type="ECO:0000313" key="2">
    <source>
        <dbReference type="EMBL" id="EAU48824.1"/>
    </source>
</evidence>
<dbReference type="AlphaFoldDB" id="Q0FVS8"/>